<comment type="caution">
    <text evidence="2">The sequence shown here is derived from an EMBL/GenBank/DDBJ whole genome shotgun (WGS) entry which is preliminary data.</text>
</comment>
<keyword evidence="1" id="KW-0732">Signal</keyword>
<evidence type="ECO:0000313" key="3">
    <source>
        <dbReference type="Proteomes" id="UP001500936"/>
    </source>
</evidence>
<name>A0ABP8KAK1_9BACT</name>
<protein>
    <recommendedName>
        <fullName evidence="4">Outer membrane protein beta-barrel domain-containing protein</fullName>
    </recommendedName>
</protein>
<keyword evidence="3" id="KW-1185">Reference proteome</keyword>
<evidence type="ECO:0008006" key="4">
    <source>
        <dbReference type="Google" id="ProtNLM"/>
    </source>
</evidence>
<feature type="signal peptide" evidence="1">
    <location>
        <begin position="1"/>
        <end position="18"/>
    </location>
</feature>
<gene>
    <name evidence="2" type="ORF">GCM10023187_19230</name>
</gene>
<sequence>MKQSFLALFFLLTFQLHAQSLVSSRIAAGADAQVAFGKGTIAPSVSYFQLLNVGPKNQFSVGWTARFGTFYGNNLDYITAPARLTRGKTGLYALNAPLIEANIDTMQFGRATLTSLNFGLRAQVNIGIVQIGGSADIFGLAFSSNRRGLYRSSTGRFVRQTSLATDTLSLQGASVAAVAPRFNARLLGDNNGGTLATEVFVRVTISQRVSAKVGYQWMITEMKAYTLNISDNNDRFRNRMGMPYIGLTFPFFN</sequence>
<proteinExistence type="predicted"/>
<evidence type="ECO:0000313" key="2">
    <source>
        <dbReference type="EMBL" id="GAA4403299.1"/>
    </source>
</evidence>
<accession>A0ABP8KAK1</accession>
<dbReference type="EMBL" id="BAABHB010000003">
    <property type="protein sequence ID" value="GAA4403299.1"/>
    <property type="molecule type" value="Genomic_DNA"/>
</dbReference>
<reference evidence="3" key="1">
    <citation type="journal article" date="2019" name="Int. J. Syst. Evol. Microbiol.">
        <title>The Global Catalogue of Microorganisms (GCM) 10K type strain sequencing project: providing services to taxonomists for standard genome sequencing and annotation.</title>
        <authorList>
            <consortium name="The Broad Institute Genomics Platform"/>
            <consortium name="The Broad Institute Genome Sequencing Center for Infectious Disease"/>
            <person name="Wu L."/>
            <person name="Ma J."/>
        </authorList>
    </citation>
    <scope>NUCLEOTIDE SEQUENCE [LARGE SCALE GENOMIC DNA]</scope>
    <source>
        <strain evidence="3">JCM 17925</strain>
    </source>
</reference>
<feature type="chain" id="PRO_5046416744" description="Outer membrane protein beta-barrel domain-containing protein" evidence="1">
    <location>
        <begin position="19"/>
        <end position="253"/>
    </location>
</feature>
<evidence type="ECO:0000256" key="1">
    <source>
        <dbReference type="SAM" id="SignalP"/>
    </source>
</evidence>
<organism evidence="2 3">
    <name type="scientific">Nibrella viscosa</name>
    <dbReference type="NCBI Taxonomy" id="1084524"/>
    <lineage>
        <taxon>Bacteria</taxon>
        <taxon>Pseudomonadati</taxon>
        <taxon>Bacteroidota</taxon>
        <taxon>Cytophagia</taxon>
        <taxon>Cytophagales</taxon>
        <taxon>Spirosomataceae</taxon>
        <taxon>Nibrella</taxon>
    </lineage>
</organism>
<dbReference type="RefSeq" id="WP_345266405.1">
    <property type="nucleotide sequence ID" value="NZ_BAABHB010000003.1"/>
</dbReference>
<dbReference type="Proteomes" id="UP001500936">
    <property type="component" value="Unassembled WGS sequence"/>
</dbReference>